<dbReference type="SUPFAM" id="SSF48652">
    <property type="entry name" value="Tetraspanin"/>
    <property type="match status" value="1"/>
</dbReference>
<feature type="region of interest" description="Disordered" evidence="5">
    <location>
        <begin position="1"/>
        <end position="27"/>
    </location>
</feature>
<sequence>MSSTENIMGQSGPYDNKGISPPDENTASVSVEVTKAELLEIEEPGTEDRSDQERLNNLRAISCLRVSIIIYNLLFLLMSLIIISVGIYMYVSGDDVSFSVSTFVSGSIVVVIIGITILALSIMGLVVALLPLYILLFIYCVLMFLVFAVEVSIGVWGFVNYDDITISIRQEFLFGITVEYGNDNVLYVSTIDSIQDVFDCCGYYGYLDWDTSTYQNNTFFDESFVYYPMTCCDNNFIIFNGVQYCNSSQLMALSVPGCINKVNTFAKGLVIGIGVIGVILALLQMLGILMTLFLCCYKSKFRDMKLTVMPSFKDQ</sequence>
<keyword evidence="8" id="KW-1185">Reference proteome</keyword>
<keyword evidence="4 6" id="KW-0472">Membrane</keyword>
<feature type="transmembrane region" description="Helical" evidence="6">
    <location>
        <begin position="136"/>
        <end position="159"/>
    </location>
</feature>
<dbReference type="InterPro" id="IPR008952">
    <property type="entry name" value="Tetraspanin_EC2_sf"/>
</dbReference>
<dbReference type="PRINTS" id="PR00259">
    <property type="entry name" value="TMFOUR"/>
</dbReference>
<evidence type="ECO:0000256" key="1">
    <source>
        <dbReference type="ARBA" id="ARBA00004141"/>
    </source>
</evidence>
<feature type="transmembrane region" description="Helical" evidence="6">
    <location>
        <begin position="269"/>
        <end position="297"/>
    </location>
</feature>
<dbReference type="GO" id="GO:0016020">
    <property type="term" value="C:membrane"/>
    <property type="evidence" value="ECO:0007669"/>
    <property type="project" value="UniProtKB-SubCell"/>
</dbReference>
<protein>
    <submittedName>
        <fullName evidence="7">CD9 antigen-like</fullName>
    </submittedName>
</protein>
<proteinExistence type="predicted"/>
<dbReference type="EMBL" id="JAKMXF010000110">
    <property type="protein sequence ID" value="KAI6658117.1"/>
    <property type="molecule type" value="Genomic_DNA"/>
</dbReference>
<evidence type="ECO:0000256" key="3">
    <source>
        <dbReference type="ARBA" id="ARBA00022989"/>
    </source>
</evidence>
<evidence type="ECO:0000313" key="8">
    <source>
        <dbReference type="Proteomes" id="UP001165289"/>
    </source>
</evidence>
<dbReference type="InterPro" id="IPR018499">
    <property type="entry name" value="Tetraspanin/Peripherin"/>
</dbReference>
<comment type="caution">
    <text evidence="7">The sequence shown here is derived from an EMBL/GenBank/DDBJ whole genome shotgun (WGS) entry which is preliminary data.</text>
</comment>
<keyword evidence="3 6" id="KW-1133">Transmembrane helix</keyword>
<name>A0AAV7K9T1_9METZ</name>
<dbReference type="Gene3D" id="1.10.1450.10">
    <property type="entry name" value="Tetraspanin"/>
    <property type="match status" value="1"/>
</dbReference>
<evidence type="ECO:0000256" key="6">
    <source>
        <dbReference type="SAM" id="Phobius"/>
    </source>
</evidence>
<dbReference type="PANTHER" id="PTHR19282:SF452">
    <property type="entry name" value="LD03691P"/>
    <property type="match status" value="1"/>
</dbReference>
<comment type="subcellular location">
    <subcellularLocation>
        <location evidence="1">Membrane</location>
        <topology evidence="1">Multi-pass membrane protein</topology>
    </subcellularLocation>
</comment>
<evidence type="ECO:0000256" key="4">
    <source>
        <dbReference type="ARBA" id="ARBA00023136"/>
    </source>
</evidence>
<gene>
    <name evidence="7" type="ORF">LOD99_15830</name>
</gene>
<feature type="transmembrane region" description="Helical" evidence="6">
    <location>
        <begin position="68"/>
        <end position="91"/>
    </location>
</feature>
<dbReference type="Pfam" id="PF00335">
    <property type="entry name" value="Tetraspanin"/>
    <property type="match status" value="1"/>
</dbReference>
<dbReference type="CDD" id="cd03127">
    <property type="entry name" value="tetraspanin_LEL"/>
    <property type="match status" value="1"/>
</dbReference>
<accession>A0AAV7K9T1</accession>
<evidence type="ECO:0000256" key="2">
    <source>
        <dbReference type="ARBA" id="ARBA00022692"/>
    </source>
</evidence>
<dbReference type="PANTHER" id="PTHR19282">
    <property type="entry name" value="TETRASPANIN"/>
    <property type="match status" value="1"/>
</dbReference>
<feature type="transmembrane region" description="Helical" evidence="6">
    <location>
        <begin position="103"/>
        <end position="129"/>
    </location>
</feature>
<organism evidence="7 8">
    <name type="scientific">Oopsacas minuta</name>
    <dbReference type="NCBI Taxonomy" id="111878"/>
    <lineage>
        <taxon>Eukaryota</taxon>
        <taxon>Metazoa</taxon>
        <taxon>Porifera</taxon>
        <taxon>Hexactinellida</taxon>
        <taxon>Hexasterophora</taxon>
        <taxon>Lyssacinosida</taxon>
        <taxon>Leucopsacidae</taxon>
        <taxon>Oopsacas</taxon>
    </lineage>
</organism>
<evidence type="ECO:0000313" key="7">
    <source>
        <dbReference type="EMBL" id="KAI6658117.1"/>
    </source>
</evidence>
<reference evidence="7 8" key="1">
    <citation type="journal article" date="2023" name="BMC Biol.">
        <title>The compact genome of the sponge Oopsacas minuta (Hexactinellida) is lacking key metazoan core genes.</title>
        <authorList>
            <person name="Santini S."/>
            <person name="Schenkelaars Q."/>
            <person name="Jourda C."/>
            <person name="Duchesne M."/>
            <person name="Belahbib H."/>
            <person name="Rocher C."/>
            <person name="Selva M."/>
            <person name="Riesgo A."/>
            <person name="Vervoort M."/>
            <person name="Leys S.P."/>
            <person name="Kodjabachian L."/>
            <person name="Le Bivic A."/>
            <person name="Borchiellini C."/>
            <person name="Claverie J.M."/>
            <person name="Renard E."/>
        </authorList>
    </citation>
    <scope>NUCLEOTIDE SEQUENCE [LARGE SCALE GENOMIC DNA]</scope>
    <source>
        <strain evidence="7">SPO-2</strain>
    </source>
</reference>
<dbReference type="AlphaFoldDB" id="A0AAV7K9T1"/>
<dbReference type="Proteomes" id="UP001165289">
    <property type="component" value="Unassembled WGS sequence"/>
</dbReference>
<evidence type="ECO:0000256" key="5">
    <source>
        <dbReference type="SAM" id="MobiDB-lite"/>
    </source>
</evidence>
<keyword evidence="2 6" id="KW-0812">Transmembrane</keyword>